<comment type="similarity">
    <text evidence="2">In the N-terminal section; belongs to the transposase 2 family.</text>
</comment>
<keyword evidence="3" id="KW-0815">Transposition</keyword>
<dbReference type="InterPro" id="IPR010095">
    <property type="entry name" value="Cas12f1-like_TNB"/>
</dbReference>
<comment type="similarity">
    <text evidence="1">In the C-terminal section; belongs to the transposase 35 family.</text>
</comment>
<evidence type="ECO:0000256" key="5">
    <source>
        <dbReference type="ARBA" id="ARBA00022833"/>
    </source>
</evidence>
<feature type="domain" description="Transposase putative helix-turn-helix" evidence="10">
    <location>
        <begin position="1"/>
        <end position="49"/>
    </location>
</feature>
<sequence>MKTIYKTYLFALRPTKEQEDLLNKHLGCARFVFNHFLNERIEQYKEEKKSSNYYQQAASMTQLKKKVETQWLKEVNSQSLQAALRNLDTAFLNFFRGHARFPRFKSKRKRNSFAVPQFVVVHDHKVYFPKFKEGIRLIEHREIKGEVKHCTISKTPTGKFFVSILCEVLYIPIQPTSKHVGIDLGVKDFAITSDGIRFKNNHHLKQYESALATAQKHLSRKVKGSNSRNRQRLKVAAIHEKITNTRLDLLHKVSTQITNAYDTICIEDLNVKGMMANHKLAKHIADASWGTFVRLLEYKSDWNNKRIIKIGRFYPSSKTCNQCGYIHHKLKLSERSWTCPNGHTLNRDINASKNILEQGLRIMGAELSHYTDGDLNQTSVKEA</sequence>
<name>A0ABU8NNM5_9SPHI</name>
<evidence type="ECO:0000256" key="4">
    <source>
        <dbReference type="ARBA" id="ARBA00022723"/>
    </source>
</evidence>
<evidence type="ECO:0000313" key="12">
    <source>
        <dbReference type="Proteomes" id="UP001378956"/>
    </source>
</evidence>
<accession>A0ABU8NNM5</accession>
<dbReference type="InterPro" id="IPR051399">
    <property type="entry name" value="RNA-guided_DNA_endo/Transpos"/>
</dbReference>
<evidence type="ECO:0000256" key="7">
    <source>
        <dbReference type="ARBA" id="ARBA00023172"/>
    </source>
</evidence>
<comment type="caution">
    <text evidence="11">The sequence shown here is derived from an EMBL/GenBank/DDBJ whole genome shotgun (WGS) entry which is preliminary data.</text>
</comment>
<dbReference type="Pfam" id="PF01385">
    <property type="entry name" value="OrfB_IS605"/>
    <property type="match status" value="1"/>
</dbReference>
<keyword evidence="12" id="KW-1185">Reference proteome</keyword>
<dbReference type="InterPro" id="IPR001959">
    <property type="entry name" value="Transposase"/>
</dbReference>
<reference evidence="11 12" key="1">
    <citation type="submission" date="2024-03" db="EMBL/GenBank/DDBJ databases">
        <title>Sequence of Lycoming College Course Isolates.</title>
        <authorList>
            <person name="Plotts O."/>
            <person name="Newman J."/>
        </authorList>
    </citation>
    <scope>NUCLEOTIDE SEQUENCE [LARGE SCALE GENOMIC DNA]</scope>
    <source>
        <strain evidence="11 12">CJB-3</strain>
    </source>
</reference>
<keyword evidence="7" id="KW-0233">DNA recombination</keyword>
<dbReference type="EMBL" id="JBBEUB010000005">
    <property type="protein sequence ID" value="MEJ2903855.1"/>
    <property type="molecule type" value="Genomic_DNA"/>
</dbReference>
<evidence type="ECO:0000256" key="6">
    <source>
        <dbReference type="ARBA" id="ARBA00023125"/>
    </source>
</evidence>
<dbReference type="RefSeq" id="WP_337717011.1">
    <property type="nucleotide sequence ID" value="NZ_JBBEUB010000005.1"/>
</dbReference>
<dbReference type="NCBIfam" id="TIGR01766">
    <property type="entry name" value="IS200/IS605 family accessory protein TnpB-like domain"/>
    <property type="match status" value="1"/>
</dbReference>
<keyword evidence="11" id="KW-0255">Endonuclease</keyword>
<dbReference type="Proteomes" id="UP001378956">
    <property type="component" value="Unassembled WGS sequence"/>
</dbReference>
<proteinExistence type="inferred from homology"/>
<dbReference type="Pfam" id="PF07282">
    <property type="entry name" value="Cas12f1-like_TNB"/>
    <property type="match status" value="1"/>
</dbReference>
<gene>
    <name evidence="11" type="ORF">WAE58_15525</name>
</gene>
<keyword evidence="5" id="KW-0862">Zinc</keyword>
<feature type="domain" description="Cas12f1-like TNB" evidence="9">
    <location>
        <begin position="289"/>
        <end position="355"/>
    </location>
</feature>
<evidence type="ECO:0000256" key="1">
    <source>
        <dbReference type="ARBA" id="ARBA00008761"/>
    </source>
</evidence>
<dbReference type="PANTHER" id="PTHR30405:SF25">
    <property type="entry name" value="RNA-GUIDED DNA ENDONUCLEASE INSQ-RELATED"/>
    <property type="match status" value="1"/>
</dbReference>
<evidence type="ECO:0000256" key="2">
    <source>
        <dbReference type="ARBA" id="ARBA00011044"/>
    </source>
</evidence>
<keyword evidence="6" id="KW-0238">DNA-binding</keyword>
<organism evidence="11 12">
    <name type="scientific">Pedobacter panaciterrae</name>
    <dbReference type="NCBI Taxonomy" id="363849"/>
    <lineage>
        <taxon>Bacteria</taxon>
        <taxon>Pseudomonadati</taxon>
        <taxon>Bacteroidota</taxon>
        <taxon>Sphingobacteriia</taxon>
        <taxon>Sphingobacteriales</taxon>
        <taxon>Sphingobacteriaceae</taxon>
        <taxon>Pedobacter</taxon>
    </lineage>
</organism>
<evidence type="ECO:0000259" key="9">
    <source>
        <dbReference type="Pfam" id="PF07282"/>
    </source>
</evidence>
<dbReference type="GO" id="GO:0004519">
    <property type="term" value="F:endonuclease activity"/>
    <property type="evidence" value="ECO:0007669"/>
    <property type="project" value="UniProtKB-KW"/>
</dbReference>
<keyword evidence="11" id="KW-0378">Hydrolase</keyword>
<feature type="domain" description="Probable transposase IS891/IS1136/IS1341" evidence="8">
    <location>
        <begin position="174"/>
        <end position="276"/>
    </location>
</feature>
<dbReference type="PANTHER" id="PTHR30405">
    <property type="entry name" value="TRANSPOSASE"/>
    <property type="match status" value="1"/>
</dbReference>
<evidence type="ECO:0000256" key="3">
    <source>
        <dbReference type="ARBA" id="ARBA00022578"/>
    </source>
</evidence>
<evidence type="ECO:0000313" key="11">
    <source>
        <dbReference type="EMBL" id="MEJ2903855.1"/>
    </source>
</evidence>
<dbReference type="InterPro" id="IPR021027">
    <property type="entry name" value="Transposase_put_HTH"/>
</dbReference>
<protein>
    <submittedName>
        <fullName evidence="11">RNA-guided endonuclease TnpB family protein</fullName>
    </submittedName>
</protein>
<evidence type="ECO:0000259" key="10">
    <source>
        <dbReference type="Pfam" id="PF12323"/>
    </source>
</evidence>
<dbReference type="NCBIfam" id="NF040570">
    <property type="entry name" value="guided_TnpB"/>
    <property type="match status" value="1"/>
</dbReference>
<keyword evidence="4" id="KW-0479">Metal-binding</keyword>
<dbReference type="Pfam" id="PF12323">
    <property type="entry name" value="HTH_OrfB_IS605"/>
    <property type="match status" value="1"/>
</dbReference>
<keyword evidence="11" id="KW-0540">Nuclease</keyword>
<evidence type="ECO:0000259" key="8">
    <source>
        <dbReference type="Pfam" id="PF01385"/>
    </source>
</evidence>